<accession>A0A1S4APJ7</accession>
<feature type="compositionally biased region" description="Basic and acidic residues" evidence="1">
    <location>
        <begin position="461"/>
        <end position="485"/>
    </location>
</feature>
<feature type="region of interest" description="Disordered" evidence="1">
    <location>
        <begin position="1"/>
        <end position="37"/>
    </location>
</feature>
<name>A0A1S4APJ7_TOBAC</name>
<evidence type="ECO:0000313" key="2">
    <source>
        <dbReference type="RefSeq" id="XP_016478672.1"/>
    </source>
</evidence>
<evidence type="ECO:0000256" key="1">
    <source>
        <dbReference type="SAM" id="MobiDB-lite"/>
    </source>
</evidence>
<feature type="compositionally biased region" description="Basic and acidic residues" evidence="1">
    <location>
        <begin position="370"/>
        <end position="382"/>
    </location>
</feature>
<feature type="compositionally biased region" description="Acidic residues" evidence="1">
    <location>
        <begin position="396"/>
        <end position="422"/>
    </location>
</feature>
<feature type="region of interest" description="Disordered" evidence="1">
    <location>
        <begin position="515"/>
        <end position="600"/>
    </location>
</feature>
<proteinExistence type="predicted"/>
<gene>
    <name evidence="2" type="primary">LOC107800045</name>
</gene>
<dbReference type="AlphaFoldDB" id="A0A1S4APJ7"/>
<dbReference type="RefSeq" id="XP_016478672.1">
    <property type="nucleotide sequence ID" value="XM_016623186.1"/>
</dbReference>
<reference evidence="2" key="1">
    <citation type="submission" date="2025-08" db="UniProtKB">
        <authorList>
            <consortium name="RefSeq"/>
        </authorList>
    </citation>
    <scope>IDENTIFICATION</scope>
</reference>
<protein>
    <submittedName>
        <fullName evidence="2">Uncharacterized protein</fullName>
    </submittedName>
</protein>
<sequence length="600" mass="67094">MDTQAGGQPHLEVALPKQPPPNIAQTSGNTNNNKHPMDYSKFLKPCTLNATMQEQQEVEPIPIRPPTILNGEHVIQCTEAEVERMEIIEGLQYAIVGKCSYGSPEIQQLRHDQFECWRIHPELYVEKDKYKQADTTKKQDIGNSQPIMMLSSGKIVGNVNVTTKEQWKEVKDNRVRNVVNQNTSLTNNEMKMTPTKQFEKNKNKEGTSNIERQVEVQSKSVRELVAVDNEDNDHVQIANKFAILQGMEEEEEPVNQLAMVAANVATNSSALHNQASRKQKSKNMVNNWGKLNPAAQAFQLYSSGTNLTNALVNGMEAAKSKNDTAQWVERTFKDKTGEGIVKINKPCQEIPSKDTLVNKVLNKNPNTQEEGSKSSTFKEKVQDCGGRLWEAQMEYDSEENEVPLGAQDDEEPNENDKEEEEQSVNGEIHPNDDNPTEVTEISNNEGRGPEVNDPGGTEDDQLQKSQEESQGHNKTEKEKQPKQKEEIVNITITLEKNQLQLLKKVEEKALVLKNNAFGATSGGKEDNEEGEEPGKTGYDMDQESTTQHLMNAARKGDLSPTQVNKAKSAAKGKKKQQKDNLAAPKSGMHTRRTLTKSNNQ</sequence>
<dbReference type="OrthoDB" id="1305396at2759"/>
<dbReference type="KEGG" id="nta:107800045"/>
<feature type="compositionally biased region" description="Polar residues" evidence="1">
    <location>
        <begin position="436"/>
        <end position="445"/>
    </location>
</feature>
<feature type="compositionally biased region" description="Polar residues" evidence="1">
    <location>
        <begin position="23"/>
        <end position="34"/>
    </location>
</feature>
<feature type="region of interest" description="Disordered" evidence="1">
    <location>
        <begin position="364"/>
        <end position="383"/>
    </location>
</feature>
<organism evidence="2">
    <name type="scientific">Nicotiana tabacum</name>
    <name type="common">Common tobacco</name>
    <dbReference type="NCBI Taxonomy" id="4097"/>
    <lineage>
        <taxon>Eukaryota</taxon>
        <taxon>Viridiplantae</taxon>
        <taxon>Streptophyta</taxon>
        <taxon>Embryophyta</taxon>
        <taxon>Tracheophyta</taxon>
        <taxon>Spermatophyta</taxon>
        <taxon>Magnoliopsida</taxon>
        <taxon>eudicotyledons</taxon>
        <taxon>Gunneridae</taxon>
        <taxon>Pentapetalae</taxon>
        <taxon>asterids</taxon>
        <taxon>lamiids</taxon>
        <taxon>Solanales</taxon>
        <taxon>Solanaceae</taxon>
        <taxon>Nicotianoideae</taxon>
        <taxon>Nicotianeae</taxon>
        <taxon>Nicotiana</taxon>
    </lineage>
</organism>
<feature type="region of interest" description="Disordered" evidence="1">
    <location>
        <begin position="396"/>
        <end position="485"/>
    </location>
</feature>
<dbReference type="PaxDb" id="4097-A0A1S4APJ7"/>